<dbReference type="EMBL" id="WVUD01000052">
    <property type="protein sequence ID" value="MYL85030.1"/>
    <property type="molecule type" value="Genomic_DNA"/>
</dbReference>
<comment type="caution">
    <text evidence="2">The sequence shown here is derived from an EMBL/GenBank/DDBJ whole genome shotgun (WGS) entry which is preliminary data.</text>
</comment>
<feature type="transmembrane region" description="Helical" evidence="1">
    <location>
        <begin position="207"/>
        <end position="226"/>
    </location>
</feature>
<sequence>MDNAFSLICRGSVGQPGHWFVAAALLLAAIRAVSVAQVQLPFNGWDELPHLAVAYHVHKTGHMPSARTPMPRELIPFITAHPHPTESLTMLCDIDAKPYPGTDPVCSAQPAQRFDMVCYEAQHGPLLYHLAALFLTGSDPATLLAWADGVRLANGVLLVATLWLWHCLLRRVVPRQGRLAWLPDGVLLLLASFSPVYYNFVRFSNDALALFLGTCALAFYMLAVAPHGFSAQGQWRRYALLGGVAGLAVLAKATVLALVLALGAAVVWQGRRPGQRRAALACLFALVLGYLAVAGWHHAVNLARYGQLTAMQEAVLNAGQGFGPAKILGAAGKLGYGFFRNPILYNATLHLAGWSNLRSPDWLNLGFKTAIAGCFLALAAALLRRQARQDAARLAAAAAPLCMLWGATCLALAYHALHSAACWGFPTTGAWYGMLALPVTFGFLLLGPALCGRRAGAYSLLFLAFLANAAFMDGTYNGLLTQETGTTDFYRAIRDVAGHHALLHLDLSLLVMLETAVLAGLLALSLESVLHPAPVVWPVVPPVMAEAADAADAVAAQETDAARERFGPQPVPVCAAHLPVRQLPGPDVEIQPRSCAVAGGCARPGMAARP</sequence>
<feature type="transmembrane region" description="Helical" evidence="1">
    <location>
        <begin position="238"/>
        <end position="266"/>
    </location>
</feature>
<name>A0A7C9MHF9_9BACT</name>
<feature type="transmembrane region" description="Helical" evidence="1">
    <location>
        <begin position="455"/>
        <end position="472"/>
    </location>
</feature>
<keyword evidence="1" id="KW-1133">Transmembrane helix</keyword>
<feature type="transmembrane region" description="Helical" evidence="1">
    <location>
        <begin position="395"/>
        <end position="417"/>
    </location>
</feature>
<proteinExistence type="predicted"/>
<protein>
    <submittedName>
        <fullName evidence="2">Uncharacterized protein</fullName>
    </submittedName>
</protein>
<evidence type="ECO:0000313" key="2">
    <source>
        <dbReference type="EMBL" id="MYL85030.1"/>
    </source>
</evidence>
<gene>
    <name evidence="2" type="ORF">GTA51_18120</name>
</gene>
<organism evidence="2 3">
    <name type="scientific">Solidesulfovibrio aerotolerans</name>
    <dbReference type="NCBI Taxonomy" id="295255"/>
    <lineage>
        <taxon>Bacteria</taxon>
        <taxon>Pseudomonadati</taxon>
        <taxon>Thermodesulfobacteriota</taxon>
        <taxon>Desulfovibrionia</taxon>
        <taxon>Desulfovibrionales</taxon>
        <taxon>Desulfovibrionaceae</taxon>
        <taxon>Solidesulfovibrio</taxon>
    </lineage>
</organism>
<keyword evidence="3" id="KW-1185">Reference proteome</keyword>
<feature type="transmembrane region" description="Helical" evidence="1">
    <location>
        <begin position="179"/>
        <end position="200"/>
    </location>
</feature>
<keyword evidence="1" id="KW-0812">Transmembrane</keyword>
<evidence type="ECO:0000313" key="3">
    <source>
        <dbReference type="Proteomes" id="UP000482487"/>
    </source>
</evidence>
<dbReference type="RefSeq" id="WP_160963620.1">
    <property type="nucleotide sequence ID" value="NZ_WVUD01000052.1"/>
</dbReference>
<dbReference type="AlphaFoldDB" id="A0A7C9MHF9"/>
<evidence type="ECO:0000256" key="1">
    <source>
        <dbReference type="SAM" id="Phobius"/>
    </source>
</evidence>
<accession>A0A7C9MHF9</accession>
<reference evidence="2 3" key="1">
    <citation type="submission" date="2020-01" db="EMBL/GenBank/DDBJ databases">
        <title>Genome sequence of Desulfovibrio aerotolerans DSM 16695(T).</title>
        <authorList>
            <person name="Karnachuk O."/>
            <person name="Avakyan M."/>
            <person name="Mardanov A."/>
            <person name="Kadnikov V."/>
            <person name="Ravin N."/>
        </authorList>
    </citation>
    <scope>NUCLEOTIDE SEQUENCE [LARGE SCALE GENOMIC DNA]</scope>
    <source>
        <strain evidence="2 3">DSM 16695</strain>
    </source>
</reference>
<dbReference type="OrthoDB" id="258915at2"/>
<keyword evidence="1" id="KW-0472">Membrane</keyword>
<feature type="transmembrane region" description="Helical" evidence="1">
    <location>
        <begin position="362"/>
        <end position="383"/>
    </location>
</feature>
<feature type="transmembrane region" description="Helical" evidence="1">
    <location>
        <begin position="429"/>
        <end position="448"/>
    </location>
</feature>
<dbReference type="Proteomes" id="UP000482487">
    <property type="component" value="Unassembled WGS sequence"/>
</dbReference>
<feature type="transmembrane region" description="Helical" evidence="1">
    <location>
        <begin position="278"/>
        <end position="299"/>
    </location>
</feature>